<comment type="caution">
    <text evidence="1">The sequence shown here is derived from an EMBL/GenBank/DDBJ whole genome shotgun (WGS) entry which is preliminary data.</text>
</comment>
<organism evidence="1 2">
    <name type="scientific">Lacibacter luteus</name>
    <dbReference type="NCBI Taxonomy" id="2508719"/>
    <lineage>
        <taxon>Bacteria</taxon>
        <taxon>Pseudomonadati</taxon>
        <taxon>Bacteroidota</taxon>
        <taxon>Chitinophagia</taxon>
        <taxon>Chitinophagales</taxon>
        <taxon>Chitinophagaceae</taxon>
        <taxon>Lacibacter</taxon>
    </lineage>
</organism>
<dbReference type="AlphaFoldDB" id="A0A4Q1CDL0"/>
<gene>
    <name evidence="1" type="ORF">ESA94_20435</name>
</gene>
<evidence type="ECO:0000313" key="2">
    <source>
        <dbReference type="Proteomes" id="UP000290204"/>
    </source>
</evidence>
<proteinExistence type="predicted"/>
<dbReference type="OrthoDB" id="676222at2"/>
<reference evidence="1 2" key="1">
    <citation type="submission" date="2019-01" db="EMBL/GenBank/DDBJ databases">
        <title>Lacibacter sp. strain TTM-7.</title>
        <authorList>
            <person name="Chen W.-M."/>
        </authorList>
    </citation>
    <scope>NUCLEOTIDE SEQUENCE [LARGE SCALE GENOMIC DNA]</scope>
    <source>
        <strain evidence="1 2">TTM-7</strain>
    </source>
</reference>
<keyword evidence="2" id="KW-1185">Reference proteome</keyword>
<name>A0A4Q1CDL0_9BACT</name>
<protein>
    <recommendedName>
        <fullName evidence="3">SseB protein N-terminal domain-containing protein</fullName>
    </recommendedName>
</protein>
<sequence length="142" mass="16656">MFQTNTNKSTIKEIRERERKEKEDLIKSKCEELAIQKLGSKEALVQLSNKYKGLWYLPILDENEEEIIKLLILKPIDRHILSYASTKIEDEGLYIFLEAAMNECVIKEHSDMDVITEDEYFIPAANKFNKILEGKKAFMVKR</sequence>
<dbReference type="RefSeq" id="WP_129132821.1">
    <property type="nucleotide sequence ID" value="NZ_SDHW01000009.1"/>
</dbReference>
<dbReference type="EMBL" id="SDHW01000009">
    <property type="protein sequence ID" value="RXK57569.1"/>
    <property type="molecule type" value="Genomic_DNA"/>
</dbReference>
<accession>A0A4Q1CDL0</accession>
<evidence type="ECO:0000313" key="1">
    <source>
        <dbReference type="EMBL" id="RXK57569.1"/>
    </source>
</evidence>
<dbReference type="Proteomes" id="UP000290204">
    <property type="component" value="Unassembled WGS sequence"/>
</dbReference>
<evidence type="ECO:0008006" key="3">
    <source>
        <dbReference type="Google" id="ProtNLM"/>
    </source>
</evidence>